<sequence length="98" mass="10807">MGGASYPPQNGTLSPASVLTIADKFAANILQRIYLRNATKHLEVSKPEETASNVAFPVMLKVGKRNELINQLLTITVAYRNYDGCIPEYASSIPELRR</sequence>
<dbReference type="AlphaFoldDB" id="A0A5J4PTG7"/>
<name>A0A5J4PTG7_9ZZZZ</name>
<organism evidence="1">
    <name type="scientific">termite gut metagenome</name>
    <dbReference type="NCBI Taxonomy" id="433724"/>
    <lineage>
        <taxon>unclassified sequences</taxon>
        <taxon>metagenomes</taxon>
        <taxon>organismal metagenomes</taxon>
    </lineage>
</organism>
<evidence type="ECO:0000313" key="1">
    <source>
        <dbReference type="EMBL" id="KAA6312068.1"/>
    </source>
</evidence>
<proteinExistence type="predicted"/>
<accession>A0A5J4PTG7</accession>
<reference evidence="1" key="1">
    <citation type="submission" date="2019-03" db="EMBL/GenBank/DDBJ databases">
        <title>Single cell metagenomics reveals metabolic interactions within the superorganism composed of flagellate Streblomastix strix and complex community of Bacteroidetes bacteria on its surface.</title>
        <authorList>
            <person name="Treitli S.C."/>
            <person name="Kolisko M."/>
            <person name="Husnik F."/>
            <person name="Keeling P."/>
            <person name="Hampl V."/>
        </authorList>
    </citation>
    <scope>NUCLEOTIDE SEQUENCE</scope>
    <source>
        <strain evidence="1">STM</strain>
    </source>
</reference>
<comment type="caution">
    <text evidence="1">The sequence shown here is derived from an EMBL/GenBank/DDBJ whole genome shotgun (WGS) entry which is preliminary data.</text>
</comment>
<gene>
    <name evidence="1" type="ORF">EZS27_036935</name>
</gene>
<protein>
    <submittedName>
        <fullName evidence="1">Uncharacterized protein</fullName>
    </submittedName>
</protein>
<dbReference type="EMBL" id="SNRY01006673">
    <property type="protein sequence ID" value="KAA6312068.1"/>
    <property type="molecule type" value="Genomic_DNA"/>
</dbReference>